<evidence type="ECO:0000313" key="1">
    <source>
        <dbReference type="EMBL" id="KAK3700470.1"/>
    </source>
</evidence>
<name>A0ACC3MQ59_9PEZI</name>
<proteinExistence type="predicted"/>
<dbReference type="EMBL" id="JAUTXU010000185">
    <property type="protein sequence ID" value="KAK3700470.1"/>
    <property type="molecule type" value="Genomic_DNA"/>
</dbReference>
<protein>
    <submittedName>
        <fullName evidence="1">Uncharacterized protein</fullName>
    </submittedName>
</protein>
<evidence type="ECO:0000313" key="2">
    <source>
        <dbReference type="Proteomes" id="UP001281147"/>
    </source>
</evidence>
<reference evidence="1" key="1">
    <citation type="submission" date="2023-07" db="EMBL/GenBank/DDBJ databases">
        <title>Black Yeasts Isolated from many extreme environments.</title>
        <authorList>
            <person name="Coleine C."/>
            <person name="Stajich J.E."/>
            <person name="Selbmann L."/>
        </authorList>
    </citation>
    <scope>NUCLEOTIDE SEQUENCE</scope>
    <source>
        <strain evidence="1">CCFEE 5714</strain>
    </source>
</reference>
<keyword evidence="2" id="KW-1185">Reference proteome</keyword>
<accession>A0ACC3MQ59</accession>
<dbReference type="Proteomes" id="UP001281147">
    <property type="component" value="Unassembled WGS sequence"/>
</dbReference>
<gene>
    <name evidence="1" type="ORF">LTR37_015974</name>
</gene>
<organism evidence="1 2">
    <name type="scientific">Vermiconidia calcicola</name>
    <dbReference type="NCBI Taxonomy" id="1690605"/>
    <lineage>
        <taxon>Eukaryota</taxon>
        <taxon>Fungi</taxon>
        <taxon>Dikarya</taxon>
        <taxon>Ascomycota</taxon>
        <taxon>Pezizomycotina</taxon>
        <taxon>Dothideomycetes</taxon>
        <taxon>Dothideomycetidae</taxon>
        <taxon>Mycosphaerellales</taxon>
        <taxon>Extremaceae</taxon>
        <taxon>Vermiconidia</taxon>
    </lineage>
</organism>
<comment type="caution">
    <text evidence="1">The sequence shown here is derived from an EMBL/GenBank/DDBJ whole genome shotgun (WGS) entry which is preliminary data.</text>
</comment>
<sequence length="321" mass="35295">MSSSNHIEKVAIVGAGGNSGSYMTKALLETGKHTVTAITRAESNSKFPEGVETKQVNYEDVSTIVDALRGQDALVITLSVFAHGQQEKLIQAAADANVPWVLPNEWSPDTDNAGLVKDIGAFQEKPKIREKIQQLGKSSYISVVTGFWYEWSLSIPLAYGIDSLKHEATLFDEGDVRISTSTWPQVGRAVAGLLSLPLQPEGDDKDRCLERFRNGLVYVNSFTVSQKDMLESALRLTGTTIDDWKITKESSSARYDAGLEAMKGGDRMGFVKLMYTRVFFPDGSGNFEQSKGTANELLELPKEDLDEATKAAIEMQKNSLW</sequence>